<evidence type="ECO:0000313" key="2">
    <source>
        <dbReference type="EMBL" id="WNC68822.1"/>
    </source>
</evidence>
<sequence length="238" mass="26718">MKYRLLGIAIALASSSAFAEEETKIWSGDIDFGYTNLTGNTEETTTSGKIHVLRESAPWKYVAHFESLYSESNDEKSAERWGAYTRLEYNFTDKNYVFGRVSYDEDKFSGYDSQSTATVGLGWNIIDSEEMDWDLEGGAGYRSAKVEDPLIAEDEEEVIYRLSTLFKWQFSPTASFVQLLSTEIGEENTISLSESAVKVQVIGQVSLKVSYIVKHTEEVPVGIEDTDTETVVSVTYSF</sequence>
<gene>
    <name evidence="2" type="ORF">RI845_01410</name>
</gene>
<feature type="signal peptide" evidence="1">
    <location>
        <begin position="1"/>
        <end position="19"/>
    </location>
</feature>
<dbReference type="RefSeq" id="WP_348387976.1">
    <property type="nucleotide sequence ID" value="NZ_CP134146.1"/>
</dbReference>
<dbReference type="Pfam" id="PF04338">
    <property type="entry name" value="DUF481"/>
    <property type="match status" value="1"/>
</dbReference>
<dbReference type="SUPFAM" id="SSF56935">
    <property type="entry name" value="Porins"/>
    <property type="match status" value="1"/>
</dbReference>
<keyword evidence="3" id="KW-1185">Reference proteome</keyword>
<dbReference type="EMBL" id="CP134146">
    <property type="protein sequence ID" value="WNC68822.1"/>
    <property type="molecule type" value="Genomic_DNA"/>
</dbReference>
<evidence type="ECO:0000313" key="3">
    <source>
        <dbReference type="Proteomes" id="UP001248581"/>
    </source>
</evidence>
<reference evidence="3" key="1">
    <citation type="submission" date="2023-09" db="EMBL/GenBank/DDBJ databases">
        <authorList>
            <person name="Li S."/>
            <person name="Li X."/>
            <person name="Zhang C."/>
            <person name="Zhao Z."/>
        </authorList>
    </citation>
    <scope>NUCLEOTIDE SEQUENCE [LARGE SCALE GENOMIC DNA]</scope>
    <source>
        <strain evidence="3">SQ345</strain>
    </source>
</reference>
<proteinExistence type="predicted"/>
<dbReference type="Proteomes" id="UP001248581">
    <property type="component" value="Chromosome"/>
</dbReference>
<evidence type="ECO:0000256" key="1">
    <source>
        <dbReference type="SAM" id="SignalP"/>
    </source>
</evidence>
<dbReference type="InterPro" id="IPR007433">
    <property type="entry name" value="DUF481"/>
</dbReference>
<protein>
    <submittedName>
        <fullName evidence="2">DUF481 domain-containing protein</fullName>
    </submittedName>
</protein>
<name>A0ABY9TJ43_9GAMM</name>
<feature type="chain" id="PRO_5047274281" evidence="1">
    <location>
        <begin position="20"/>
        <end position="238"/>
    </location>
</feature>
<organism evidence="2 3">
    <name type="scientific">Thalassotalea nanhaiensis</name>
    <dbReference type="NCBI Taxonomy" id="3065648"/>
    <lineage>
        <taxon>Bacteria</taxon>
        <taxon>Pseudomonadati</taxon>
        <taxon>Pseudomonadota</taxon>
        <taxon>Gammaproteobacteria</taxon>
        <taxon>Alteromonadales</taxon>
        <taxon>Colwelliaceae</taxon>
        <taxon>Thalassotalea</taxon>
    </lineage>
</organism>
<accession>A0ABY9TJ43</accession>
<keyword evidence="1" id="KW-0732">Signal</keyword>